<dbReference type="PANTHER" id="PTHR48083:SF2">
    <property type="entry name" value="MEDIUM-CHAIN SPECIFIC ACYL-COA DEHYDROGENASE, MITOCHONDRIAL"/>
    <property type="match status" value="1"/>
</dbReference>
<dbReference type="SUPFAM" id="SSF47203">
    <property type="entry name" value="Acyl-CoA dehydrogenase C-terminal domain-like"/>
    <property type="match status" value="1"/>
</dbReference>
<dbReference type="EMBL" id="CP158281">
    <property type="protein sequence ID" value="XBV89559.1"/>
    <property type="molecule type" value="Genomic_DNA"/>
</dbReference>
<dbReference type="InterPro" id="IPR036250">
    <property type="entry name" value="AcylCo_DH-like_C"/>
</dbReference>
<evidence type="ECO:0000259" key="3">
    <source>
        <dbReference type="Pfam" id="PF00441"/>
    </source>
</evidence>
<keyword evidence="1" id="KW-0285">Flavoprotein</keyword>
<dbReference type="GO" id="GO:0005737">
    <property type="term" value="C:cytoplasm"/>
    <property type="evidence" value="ECO:0007669"/>
    <property type="project" value="TreeGrafter"/>
</dbReference>
<protein>
    <submittedName>
        <fullName evidence="4">Acyl-CoA dehydrogenase family protein</fullName>
    </submittedName>
</protein>
<sequence>MTFTDDLDQVRDLAAAIADDASLAHTCVETPDLTGLLTALTEAGLTDIACESGDAQSLEVLAATIGTQVGLARAGIVYPNADFDLYPIRLTSGTELDGTLPARTLLVPWTAIDGAEPVPWATHAAAILTHRSTSTGVEIALISDFQLSAPIVSIDGSPAARVTTASVPNWVAASLEDHDWITGVRQASALAVAAVQLSEIVEMTVRYATERTQFGRPVGRFQAVQKLIADCAAQSEMVASAAANALHHLSSDHGPTPAARLEIVSGCLASFDAIEVVVRNSHQALGAIGTTLEHSLQRYTRGVLQTRRQMDAPEELLDALSDLVSSDEESVWEMIAS</sequence>
<dbReference type="GO" id="GO:0033539">
    <property type="term" value="P:fatty acid beta-oxidation using acyl-CoA dehydrogenase"/>
    <property type="evidence" value="ECO:0007669"/>
    <property type="project" value="TreeGrafter"/>
</dbReference>
<organism evidence="4">
    <name type="scientific">Brevibacterium koreense</name>
    <dbReference type="NCBI Taxonomy" id="3140787"/>
    <lineage>
        <taxon>Bacteria</taxon>
        <taxon>Bacillati</taxon>
        <taxon>Actinomycetota</taxon>
        <taxon>Actinomycetes</taxon>
        <taxon>Micrococcales</taxon>
        <taxon>Brevibacteriaceae</taxon>
        <taxon>Brevibacterium</taxon>
    </lineage>
</organism>
<evidence type="ECO:0000313" key="4">
    <source>
        <dbReference type="EMBL" id="XBV89559.1"/>
    </source>
</evidence>
<proteinExistence type="predicted"/>
<dbReference type="InterPro" id="IPR050741">
    <property type="entry name" value="Acyl-CoA_dehydrogenase"/>
</dbReference>
<gene>
    <name evidence="4" type="ORF">AAFP32_02160</name>
</gene>
<dbReference type="AlphaFoldDB" id="A0AAU7UM47"/>
<accession>A0AAU7UM47</accession>
<reference evidence="4" key="1">
    <citation type="submission" date="2024-06" db="EMBL/GenBank/DDBJ databases">
        <title>Brevibacterium koreense sp. nov., isolated from jogae-jeotgal, a Korean fermented seafood.</title>
        <authorList>
            <person name="Whon T.W."/>
            <person name="Nam S."/>
            <person name="Kim Y."/>
        </authorList>
    </citation>
    <scope>NUCLEOTIDE SEQUENCE</scope>
    <source>
        <strain evidence="4">CBA3109</strain>
    </source>
</reference>
<dbReference type="Gene3D" id="1.20.140.10">
    <property type="entry name" value="Butyryl-CoA Dehydrogenase, subunit A, domain 3"/>
    <property type="match status" value="1"/>
</dbReference>
<name>A0AAU7UM47_9MICO</name>
<evidence type="ECO:0000256" key="2">
    <source>
        <dbReference type="ARBA" id="ARBA00023002"/>
    </source>
</evidence>
<feature type="domain" description="Acyl-CoA dehydrogenase/oxidase C-terminal" evidence="3">
    <location>
        <begin position="190"/>
        <end position="304"/>
    </location>
</feature>
<dbReference type="KEGG" id="bkr:AAFP32_02160"/>
<dbReference type="Pfam" id="PF00441">
    <property type="entry name" value="Acyl-CoA_dh_1"/>
    <property type="match status" value="1"/>
</dbReference>
<dbReference type="RefSeq" id="WP_350270441.1">
    <property type="nucleotide sequence ID" value="NZ_CP158281.1"/>
</dbReference>
<keyword evidence="2" id="KW-0560">Oxidoreductase</keyword>
<dbReference type="GO" id="GO:0003995">
    <property type="term" value="F:acyl-CoA dehydrogenase activity"/>
    <property type="evidence" value="ECO:0007669"/>
    <property type="project" value="TreeGrafter"/>
</dbReference>
<evidence type="ECO:0000256" key="1">
    <source>
        <dbReference type="ARBA" id="ARBA00022630"/>
    </source>
</evidence>
<dbReference type="InterPro" id="IPR009075">
    <property type="entry name" value="AcylCo_DH/oxidase_C"/>
</dbReference>
<dbReference type="PANTHER" id="PTHR48083">
    <property type="entry name" value="MEDIUM-CHAIN SPECIFIC ACYL-COA DEHYDROGENASE, MITOCHONDRIAL-RELATED"/>
    <property type="match status" value="1"/>
</dbReference>